<accession>A0A9K3GHJ6</accession>
<dbReference type="EMBL" id="BDIP01000752">
    <property type="protein sequence ID" value="GIQ82605.1"/>
    <property type="molecule type" value="Genomic_DNA"/>
</dbReference>
<sequence length="171" mass="19548">MCFLVVSEDVEGFEYIAPIEVDEEFDSNFEWTSEAELIAQKYRTPWKIPKVLDTPFEAKVMRALGKSVVDADTVHAYFAYFIANGIIFETDRWMRSPIHLTSPPPKYWIVYYVQNDEAEGIDWLGRLVEPRGDPLMAGFWFDDFAPVLLYYLPRLFGSPTGSSGTSASKPV</sequence>
<proteinExistence type="predicted"/>
<dbReference type="AlphaFoldDB" id="A0A9K3GHJ6"/>
<dbReference type="Proteomes" id="UP000265618">
    <property type="component" value="Unassembled WGS sequence"/>
</dbReference>
<evidence type="ECO:0000313" key="1">
    <source>
        <dbReference type="EMBL" id="GIQ82605.1"/>
    </source>
</evidence>
<protein>
    <submittedName>
        <fullName evidence="1">Uncharacterized protein</fullName>
    </submittedName>
</protein>
<name>A0A9K3GHJ6_9EUKA</name>
<organism evidence="1 2">
    <name type="scientific">Kipferlia bialata</name>
    <dbReference type="NCBI Taxonomy" id="797122"/>
    <lineage>
        <taxon>Eukaryota</taxon>
        <taxon>Metamonada</taxon>
        <taxon>Carpediemonas-like organisms</taxon>
        <taxon>Kipferlia</taxon>
    </lineage>
</organism>
<comment type="caution">
    <text evidence="1">The sequence shown here is derived from an EMBL/GenBank/DDBJ whole genome shotgun (WGS) entry which is preliminary data.</text>
</comment>
<gene>
    <name evidence="1" type="ORF">KIPB_003770</name>
</gene>
<keyword evidence="2" id="KW-1185">Reference proteome</keyword>
<reference evidence="1 2" key="1">
    <citation type="journal article" date="2018" name="PLoS ONE">
        <title>The draft genome of Kipferlia bialata reveals reductive genome evolution in fornicate parasites.</title>
        <authorList>
            <person name="Tanifuji G."/>
            <person name="Takabayashi S."/>
            <person name="Kume K."/>
            <person name="Takagi M."/>
            <person name="Nakayama T."/>
            <person name="Kamikawa R."/>
            <person name="Inagaki Y."/>
            <person name="Hashimoto T."/>
        </authorList>
    </citation>
    <scope>NUCLEOTIDE SEQUENCE [LARGE SCALE GENOMIC DNA]</scope>
    <source>
        <strain evidence="1">NY0173</strain>
    </source>
</reference>
<evidence type="ECO:0000313" key="2">
    <source>
        <dbReference type="Proteomes" id="UP000265618"/>
    </source>
</evidence>